<dbReference type="RefSeq" id="WP_077541791.1">
    <property type="nucleotide sequence ID" value="NZ_MLHN01000008.1"/>
</dbReference>
<reference evidence="1 2" key="1">
    <citation type="submission" date="2016-10" db="EMBL/GenBank/DDBJ databases">
        <title>Rodentibacter gen. nov. and new species.</title>
        <authorList>
            <person name="Christensen H."/>
        </authorList>
    </citation>
    <scope>NUCLEOTIDE SEQUENCE [LARGE SCALE GENOMIC DNA]</scope>
    <source>
        <strain evidence="2">ppn416</strain>
    </source>
</reference>
<keyword evidence="2" id="KW-1185">Reference proteome</keyword>
<protein>
    <submittedName>
        <fullName evidence="1">Host-nuclease inhibitor protein Gam</fullName>
    </submittedName>
</protein>
<name>A0A1V3J6U5_9PAST</name>
<dbReference type="GO" id="GO:0042262">
    <property type="term" value="P:DNA protection"/>
    <property type="evidence" value="ECO:0007669"/>
    <property type="project" value="InterPro"/>
</dbReference>
<comment type="caution">
    <text evidence="1">The sequence shown here is derived from an EMBL/GenBank/DDBJ whole genome shotgun (WGS) entry which is preliminary data.</text>
</comment>
<evidence type="ECO:0000313" key="1">
    <source>
        <dbReference type="EMBL" id="OOF50882.1"/>
    </source>
</evidence>
<dbReference type="Proteomes" id="UP000188481">
    <property type="component" value="Unassembled WGS sequence"/>
</dbReference>
<dbReference type="AlphaFoldDB" id="A0A1V3J6U5"/>
<dbReference type="STRING" id="1908264.BKK54_04070"/>
<dbReference type="SUPFAM" id="SSF161266">
    <property type="entry name" value="Gam-like"/>
    <property type="match status" value="1"/>
</dbReference>
<dbReference type="GO" id="GO:0003690">
    <property type="term" value="F:double-stranded DNA binding"/>
    <property type="evidence" value="ECO:0007669"/>
    <property type="project" value="InterPro"/>
</dbReference>
<dbReference type="Gene3D" id="1.20.5.170">
    <property type="match status" value="1"/>
</dbReference>
<accession>A0A1V3J6U5</accession>
<dbReference type="Pfam" id="PF07352">
    <property type="entry name" value="Phage_Mu_Gam"/>
    <property type="match status" value="1"/>
</dbReference>
<dbReference type="InterPro" id="IPR009951">
    <property type="entry name" value="Host-nuc_inhib_Gam"/>
</dbReference>
<proteinExistence type="predicted"/>
<gene>
    <name evidence="1" type="ORF">BKK54_04070</name>
</gene>
<organism evidence="1 2">
    <name type="scientific">Rodentibacter genomosp. 1</name>
    <dbReference type="NCBI Taxonomy" id="1908264"/>
    <lineage>
        <taxon>Bacteria</taxon>
        <taxon>Pseudomonadati</taxon>
        <taxon>Pseudomonadota</taxon>
        <taxon>Gammaproteobacteria</taxon>
        <taxon>Pasteurellales</taxon>
        <taxon>Pasteurellaceae</taxon>
        <taxon>Rodentibacter</taxon>
    </lineage>
</organism>
<sequence length="172" mass="19393">MKKPTRTKSATLTIRAQSREETELLIKELGDAQRELQRLTTEQNDEIGAITERYSPAIQSAKEAVDMRHKAIQAWCESHRDELTKNGKQKTGYFNTGEVQWRQSPPSVRVTKADEVIKKLRALGLTQFIRTKEEINKDAILLDPATASAVSGIAIKAGVEEFNVKPFEQEAR</sequence>
<evidence type="ECO:0000313" key="2">
    <source>
        <dbReference type="Proteomes" id="UP000188481"/>
    </source>
</evidence>
<dbReference type="EMBL" id="MLHN01000008">
    <property type="protein sequence ID" value="OOF50882.1"/>
    <property type="molecule type" value="Genomic_DNA"/>
</dbReference>